<dbReference type="GO" id="GO:0016020">
    <property type="term" value="C:membrane"/>
    <property type="evidence" value="ECO:0007669"/>
    <property type="project" value="InterPro"/>
</dbReference>
<evidence type="ECO:0000256" key="3">
    <source>
        <dbReference type="PROSITE-ProRule" id="PRU00284"/>
    </source>
</evidence>
<dbReference type="PROSITE" id="PS50111">
    <property type="entry name" value="CHEMOTAXIS_TRANSDUC_2"/>
    <property type="match status" value="1"/>
</dbReference>
<dbReference type="GO" id="GO:0004888">
    <property type="term" value="F:transmembrane signaling receptor activity"/>
    <property type="evidence" value="ECO:0007669"/>
    <property type="project" value="InterPro"/>
</dbReference>
<proteinExistence type="inferred from homology"/>
<dbReference type="PANTHER" id="PTHR32089">
    <property type="entry name" value="METHYL-ACCEPTING CHEMOTAXIS PROTEIN MCPB"/>
    <property type="match status" value="1"/>
</dbReference>
<name>A0A212LWN8_9FIRM</name>
<feature type="domain" description="Methyl-accepting transducer" evidence="4">
    <location>
        <begin position="110"/>
        <end position="272"/>
    </location>
</feature>
<dbReference type="EMBL" id="FMJE01000004">
    <property type="protein sequence ID" value="SCM81938.1"/>
    <property type="molecule type" value="Genomic_DNA"/>
</dbReference>
<dbReference type="Gene3D" id="1.10.287.950">
    <property type="entry name" value="Methyl-accepting chemotaxis protein"/>
    <property type="match status" value="1"/>
</dbReference>
<evidence type="ECO:0000256" key="2">
    <source>
        <dbReference type="ARBA" id="ARBA00029447"/>
    </source>
</evidence>
<accession>A0A212LWN8</accession>
<sequence>MNQLEAAINSAGLYQKLNTYDCSIMIADAEGNVVHFLNAESFKLNNPVGGKVPSGGAVDECLRTKRSVHKMLPYEVYGFHAKATCMPIFEAGELVGAISCAVSMETQHALNETAQTIASTTEQLSATSGELAGTATRLASNLGDIRSSGERVLGDIQKTDGILRFVSDVAANSNLLGLNAAIEAARAGEHGRGFAVVAEEIRKMAVNSAEAVKNIKGILQNIQKETDSLVSTVISTAEVGERQAAATEEISASLQQLVATAGEVERVAKLQR</sequence>
<evidence type="ECO:0000259" key="4">
    <source>
        <dbReference type="PROSITE" id="PS50111"/>
    </source>
</evidence>
<gene>
    <name evidence="5" type="ORF">KL86SPO_40423</name>
</gene>
<dbReference type="InterPro" id="IPR004090">
    <property type="entry name" value="Chemotax_Me-accpt_rcpt"/>
</dbReference>
<dbReference type="Pfam" id="PF00015">
    <property type="entry name" value="MCPsignal"/>
    <property type="match status" value="1"/>
</dbReference>
<dbReference type="SMART" id="SM00283">
    <property type="entry name" value="MA"/>
    <property type="match status" value="1"/>
</dbReference>
<evidence type="ECO:0000313" key="5">
    <source>
        <dbReference type="EMBL" id="SCM81938.1"/>
    </source>
</evidence>
<keyword evidence="1 3" id="KW-0807">Transducer</keyword>
<reference evidence="5" key="1">
    <citation type="submission" date="2016-08" db="EMBL/GenBank/DDBJ databases">
        <authorList>
            <person name="Seilhamer J.J."/>
        </authorList>
    </citation>
    <scope>NUCLEOTIDE SEQUENCE</scope>
    <source>
        <strain evidence="5">86</strain>
    </source>
</reference>
<dbReference type="PANTHER" id="PTHR32089:SF112">
    <property type="entry name" value="LYSOZYME-LIKE PROTEIN-RELATED"/>
    <property type="match status" value="1"/>
</dbReference>
<dbReference type="RefSeq" id="WP_188398466.1">
    <property type="nucleotide sequence ID" value="NZ_LT608335.1"/>
</dbReference>
<comment type="similarity">
    <text evidence="2">Belongs to the methyl-accepting chemotaxis (MCP) protein family.</text>
</comment>
<dbReference type="InterPro" id="IPR004089">
    <property type="entry name" value="MCPsignal_dom"/>
</dbReference>
<protein>
    <submittedName>
        <fullName evidence="5">Chemotaxis sensory transducer</fullName>
    </submittedName>
</protein>
<dbReference type="AlphaFoldDB" id="A0A212LWN8"/>
<organism evidence="5">
    <name type="scientific">uncultured Sporomusa sp</name>
    <dbReference type="NCBI Taxonomy" id="307249"/>
    <lineage>
        <taxon>Bacteria</taxon>
        <taxon>Bacillati</taxon>
        <taxon>Bacillota</taxon>
        <taxon>Negativicutes</taxon>
        <taxon>Selenomonadales</taxon>
        <taxon>Sporomusaceae</taxon>
        <taxon>Sporomusa</taxon>
        <taxon>environmental samples</taxon>
    </lineage>
</organism>
<dbReference type="SUPFAM" id="SSF58104">
    <property type="entry name" value="Methyl-accepting chemotaxis protein (MCP) signaling domain"/>
    <property type="match status" value="1"/>
</dbReference>
<dbReference type="GO" id="GO:0007165">
    <property type="term" value="P:signal transduction"/>
    <property type="evidence" value="ECO:0007669"/>
    <property type="project" value="UniProtKB-KW"/>
</dbReference>
<evidence type="ECO:0000256" key="1">
    <source>
        <dbReference type="ARBA" id="ARBA00023224"/>
    </source>
</evidence>
<dbReference type="PRINTS" id="PR00260">
    <property type="entry name" value="CHEMTRNSDUCR"/>
</dbReference>
<dbReference type="GO" id="GO:0006935">
    <property type="term" value="P:chemotaxis"/>
    <property type="evidence" value="ECO:0007669"/>
    <property type="project" value="InterPro"/>
</dbReference>